<keyword evidence="2" id="KW-1185">Reference proteome</keyword>
<dbReference type="Proteomes" id="UP000660611">
    <property type="component" value="Unassembled WGS sequence"/>
</dbReference>
<name>A0A919Q2P3_9ACTN</name>
<sequence>MDAVAGLDHIHRLRGRYPQAADHFEQVLRIAGPSVTASANGRQLVGIDTDKKHLRTIDVP</sequence>
<dbReference type="AlphaFoldDB" id="A0A919Q2P3"/>
<evidence type="ECO:0000313" key="1">
    <source>
        <dbReference type="EMBL" id="GIG53193.1"/>
    </source>
</evidence>
<evidence type="ECO:0008006" key="3">
    <source>
        <dbReference type="Google" id="ProtNLM"/>
    </source>
</evidence>
<accession>A0A919Q2P3</accession>
<comment type="caution">
    <text evidence="1">The sequence shown here is derived from an EMBL/GenBank/DDBJ whole genome shotgun (WGS) entry which is preliminary data.</text>
</comment>
<organism evidence="1 2">
    <name type="scientific">Dactylosporangium siamense</name>
    <dbReference type="NCBI Taxonomy" id="685454"/>
    <lineage>
        <taxon>Bacteria</taxon>
        <taxon>Bacillati</taxon>
        <taxon>Actinomycetota</taxon>
        <taxon>Actinomycetes</taxon>
        <taxon>Micromonosporales</taxon>
        <taxon>Micromonosporaceae</taxon>
        <taxon>Dactylosporangium</taxon>
    </lineage>
</organism>
<dbReference type="EMBL" id="BONQ01000221">
    <property type="protein sequence ID" value="GIG53193.1"/>
    <property type="molecule type" value="Genomic_DNA"/>
</dbReference>
<evidence type="ECO:0000313" key="2">
    <source>
        <dbReference type="Proteomes" id="UP000660611"/>
    </source>
</evidence>
<proteinExistence type="predicted"/>
<protein>
    <recommendedName>
        <fullName evidence="3">Tetratricopeptide repeat protein</fullName>
    </recommendedName>
</protein>
<reference evidence="1" key="1">
    <citation type="submission" date="2021-01" db="EMBL/GenBank/DDBJ databases">
        <title>Whole genome shotgun sequence of Dactylosporangium siamense NBRC 106093.</title>
        <authorList>
            <person name="Komaki H."/>
            <person name="Tamura T."/>
        </authorList>
    </citation>
    <scope>NUCLEOTIDE SEQUENCE</scope>
    <source>
        <strain evidence="1">NBRC 106093</strain>
    </source>
</reference>
<gene>
    <name evidence="1" type="ORF">Dsi01nite_112340</name>
</gene>